<dbReference type="GO" id="GO:0006310">
    <property type="term" value="P:DNA recombination"/>
    <property type="evidence" value="ECO:0007669"/>
    <property type="project" value="UniProtKB-UniRule"/>
</dbReference>
<organism evidence="20 21">
    <name type="scientific">Listeria weihenstephanensis</name>
    <dbReference type="NCBI Taxonomy" id="1006155"/>
    <lineage>
        <taxon>Bacteria</taxon>
        <taxon>Bacillati</taxon>
        <taxon>Bacillota</taxon>
        <taxon>Bacilli</taxon>
        <taxon>Bacillales</taxon>
        <taxon>Listeriaceae</taxon>
        <taxon>Listeria</taxon>
    </lineage>
</organism>
<dbReference type="InterPro" id="IPR036388">
    <property type="entry name" value="WH-like_DNA-bd_sf"/>
</dbReference>
<dbReference type="SMART" id="SM00487">
    <property type="entry name" value="DEXDc"/>
    <property type="match status" value="1"/>
</dbReference>
<dbReference type="GO" id="GO:0030894">
    <property type="term" value="C:replisome"/>
    <property type="evidence" value="ECO:0007669"/>
    <property type="project" value="TreeGrafter"/>
</dbReference>
<evidence type="ECO:0000256" key="6">
    <source>
        <dbReference type="ARBA" id="ARBA00022763"/>
    </source>
</evidence>
<dbReference type="AlphaFoldDB" id="A0A1S7FQM3"/>
<dbReference type="Pfam" id="PF00570">
    <property type="entry name" value="HRDC"/>
    <property type="match status" value="1"/>
</dbReference>
<keyword evidence="8 20" id="KW-0347">Helicase</keyword>
<dbReference type="FunFam" id="1.10.150.80:FF:000002">
    <property type="entry name" value="ATP-dependent DNA helicase RecQ"/>
    <property type="match status" value="1"/>
</dbReference>
<dbReference type="PANTHER" id="PTHR13710">
    <property type="entry name" value="DNA HELICASE RECQ FAMILY MEMBER"/>
    <property type="match status" value="1"/>
</dbReference>
<dbReference type="PROSITE" id="PS50967">
    <property type="entry name" value="HRDC"/>
    <property type="match status" value="1"/>
</dbReference>
<keyword evidence="14" id="KW-0413">Isomerase</keyword>
<evidence type="ECO:0000256" key="10">
    <source>
        <dbReference type="ARBA" id="ARBA00022840"/>
    </source>
</evidence>
<feature type="domain" description="Helicase ATP-binding" evidence="18">
    <location>
        <begin position="30"/>
        <end position="199"/>
    </location>
</feature>
<dbReference type="InterPro" id="IPR011545">
    <property type="entry name" value="DEAD/DEAH_box_helicase_dom"/>
</dbReference>
<keyword evidence="5" id="KW-0547">Nucleotide-binding</keyword>
<dbReference type="Gene3D" id="1.10.10.10">
    <property type="entry name" value="Winged helix-like DNA-binding domain superfamily/Winged helix DNA-binding domain"/>
    <property type="match status" value="1"/>
</dbReference>
<evidence type="ECO:0000256" key="11">
    <source>
        <dbReference type="ARBA" id="ARBA00023125"/>
    </source>
</evidence>
<comment type="cofactor">
    <cofactor evidence="2">
        <name>Zn(2+)</name>
        <dbReference type="ChEBI" id="CHEBI:29105"/>
    </cofactor>
</comment>
<sequence>MIEQYWGRSQQVLQESFGYSSFRDGQEDVLRNLYARKDTLAIMPTGGGKSLCYQIPALVLDGLTIVVSPLISLMKDQVDALNEQGIPATFVNSSLTGNEIDNRLWDAENGAVKLLYIAPERLETASFQRLVDTTDIALFAIDEAHCISHWGHDFRPSYLTLCDTLDRIHPRPLIIALTATATPTVSDDIMKLLDIGPDSIVQTGFARENLAFQVVKGQDRDKYLLDYVKTNSEQSGIVYAATRKEVERLYEMLNKKGIPTGKYHGGMSDKERNGWQEKFLYDDVRVMVATNAFGMGINKSNVRYVIHYNLPRNVEAYYQEAGRAGRDGVASDCILLFGPQDTHIQHFLIDQSEMDEERKQNEYAKLRQMAGYGYTEICLQKYIVQYFGEEGENCGRCGNCLDTREAQDITIEAQQVFSCIKRMQERFGKVMVAKVLTGSKDQKIQQWRLEELSTHGLMKDRSQKDVLQLIDYLAAEKYLAYTDSQFPSLKLTNEAVKVLLGKEKVTRKTARKVTKVSIAVDEGLFGELREVRRELASKHKVPPYIIFSDETLRQMCEYLPKDEEAFLEIKGVGMNKLEKYGAEFLEVLQKQA</sequence>
<evidence type="ECO:0000256" key="1">
    <source>
        <dbReference type="ARBA" id="ARBA00001946"/>
    </source>
</evidence>
<dbReference type="GO" id="GO:0005737">
    <property type="term" value="C:cytoplasm"/>
    <property type="evidence" value="ECO:0007669"/>
    <property type="project" value="TreeGrafter"/>
</dbReference>
<gene>
    <name evidence="20" type="ORF">UE46_00370</name>
</gene>
<dbReference type="InterPro" id="IPR001650">
    <property type="entry name" value="Helicase_C-like"/>
</dbReference>
<dbReference type="NCBIfam" id="TIGR00614">
    <property type="entry name" value="recQ_fam"/>
    <property type="match status" value="1"/>
</dbReference>
<dbReference type="InterPro" id="IPR044876">
    <property type="entry name" value="HRDC_dom_sf"/>
</dbReference>
<dbReference type="CDD" id="cd18794">
    <property type="entry name" value="SF2_C_RecQ"/>
    <property type="match status" value="1"/>
</dbReference>
<dbReference type="Pfam" id="PF00271">
    <property type="entry name" value="Helicase_C"/>
    <property type="match status" value="1"/>
</dbReference>
<dbReference type="GO" id="GO:0003677">
    <property type="term" value="F:DNA binding"/>
    <property type="evidence" value="ECO:0007669"/>
    <property type="project" value="UniProtKB-KW"/>
</dbReference>
<dbReference type="GO" id="GO:0046872">
    <property type="term" value="F:metal ion binding"/>
    <property type="evidence" value="ECO:0007669"/>
    <property type="project" value="UniProtKB-KW"/>
</dbReference>
<evidence type="ECO:0000256" key="14">
    <source>
        <dbReference type="ARBA" id="ARBA00023235"/>
    </source>
</evidence>
<evidence type="ECO:0000256" key="13">
    <source>
        <dbReference type="ARBA" id="ARBA00023204"/>
    </source>
</evidence>
<dbReference type="InterPro" id="IPR018982">
    <property type="entry name" value="RQC_domain"/>
</dbReference>
<comment type="similarity">
    <text evidence="3">Belongs to the helicase family. RecQ subfamily.</text>
</comment>
<feature type="domain" description="HRDC" evidence="17">
    <location>
        <begin position="518"/>
        <end position="592"/>
    </location>
</feature>
<dbReference type="Pfam" id="PF09382">
    <property type="entry name" value="RQC"/>
    <property type="match status" value="1"/>
</dbReference>
<dbReference type="PROSITE" id="PS51194">
    <property type="entry name" value="HELICASE_CTER"/>
    <property type="match status" value="1"/>
</dbReference>
<dbReference type="SUPFAM" id="SSF46785">
    <property type="entry name" value="Winged helix' DNA-binding domain"/>
    <property type="match status" value="1"/>
</dbReference>
<evidence type="ECO:0000259" key="19">
    <source>
        <dbReference type="PROSITE" id="PS51194"/>
    </source>
</evidence>
<dbReference type="FunFam" id="3.40.50.300:FF:000296">
    <property type="entry name" value="ATP-dependent DNA helicase RecQ"/>
    <property type="match status" value="1"/>
</dbReference>
<keyword evidence="9" id="KW-0862">Zinc</keyword>
<keyword evidence="12" id="KW-0233">DNA recombination</keyword>
<dbReference type="InterPro" id="IPR010997">
    <property type="entry name" value="HRDC-like_sf"/>
</dbReference>
<comment type="catalytic activity">
    <reaction evidence="15">
        <text>Couples ATP hydrolysis with the unwinding of duplex DNA by translocating in the 3'-5' direction.</text>
        <dbReference type="EC" id="5.6.2.4"/>
    </reaction>
</comment>
<evidence type="ECO:0000256" key="4">
    <source>
        <dbReference type="ARBA" id="ARBA00022723"/>
    </source>
</evidence>
<dbReference type="InterPro" id="IPR014001">
    <property type="entry name" value="Helicase_ATP-bd"/>
</dbReference>
<evidence type="ECO:0000256" key="3">
    <source>
        <dbReference type="ARBA" id="ARBA00005446"/>
    </source>
</evidence>
<dbReference type="KEGG" id="lwi:UE46_00370"/>
<evidence type="ECO:0000256" key="5">
    <source>
        <dbReference type="ARBA" id="ARBA00022741"/>
    </source>
</evidence>
<dbReference type="InterPro" id="IPR027417">
    <property type="entry name" value="P-loop_NTPase"/>
</dbReference>
<dbReference type="GO" id="GO:0006281">
    <property type="term" value="P:DNA repair"/>
    <property type="evidence" value="ECO:0007669"/>
    <property type="project" value="UniProtKB-KW"/>
</dbReference>
<dbReference type="GO" id="GO:0016787">
    <property type="term" value="F:hydrolase activity"/>
    <property type="evidence" value="ECO:0007669"/>
    <property type="project" value="UniProtKB-KW"/>
</dbReference>
<evidence type="ECO:0000256" key="2">
    <source>
        <dbReference type="ARBA" id="ARBA00001947"/>
    </source>
</evidence>
<dbReference type="PROSITE" id="PS51192">
    <property type="entry name" value="HELICASE_ATP_BIND_1"/>
    <property type="match status" value="1"/>
</dbReference>
<protein>
    <recommendedName>
        <fullName evidence="16">DNA helicase RecQ</fullName>
        <ecNumber evidence="16">5.6.2.4</ecNumber>
    </recommendedName>
</protein>
<keyword evidence="21" id="KW-1185">Reference proteome</keyword>
<keyword evidence="7" id="KW-0378">Hydrolase</keyword>
<dbReference type="GO" id="GO:0043138">
    <property type="term" value="F:3'-5' DNA helicase activity"/>
    <property type="evidence" value="ECO:0007669"/>
    <property type="project" value="UniProtKB-EC"/>
</dbReference>
<dbReference type="SUPFAM" id="SSF52540">
    <property type="entry name" value="P-loop containing nucleoside triphosphate hydrolases"/>
    <property type="match status" value="1"/>
</dbReference>
<evidence type="ECO:0000256" key="12">
    <source>
        <dbReference type="ARBA" id="ARBA00023172"/>
    </source>
</evidence>
<evidence type="ECO:0000313" key="20">
    <source>
        <dbReference type="EMBL" id="AQY49669.1"/>
    </source>
</evidence>
<reference evidence="21" key="1">
    <citation type="submission" date="2015-03" db="EMBL/GenBank/DDBJ databases">
        <authorList>
            <person name="Ferrari E."/>
            <person name="Walter M.C."/>
            <person name="Huptas C."/>
            <person name="Scherer S."/>
            <person name="Mueller-Herbst S."/>
        </authorList>
    </citation>
    <scope>NUCLEOTIDE SEQUENCE [LARGE SCALE GENOMIC DNA]</scope>
    <source>
        <strain evidence="21">LWP01</strain>
    </source>
</reference>
<dbReference type="SMART" id="SM00341">
    <property type="entry name" value="HRDC"/>
    <property type="match status" value="1"/>
</dbReference>
<proteinExistence type="inferred from homology"/>
<keyword evidence="10" id="KW-0067">ATP-binding</keyword>
<dbReference type="EC" id="5.6.2.4" evidence="16"/>
<dbReference type="GO" id="GO:0005524">
    <property type="term" value="F:ATP binding"/>
    <property type="evidence" value="ECO:0007669"/>
    <property type="project" value="UniProtKB-KW"/>
</dbReference>
<dbReference type="GO" id="GO:0009378">
    <property type="term" value="F:four-way junction helicase activity"/>
    <property type="evidence" value="ECO:0007669"/>
    <property type="project" value="TreeGrafter"/>
</dbReference>
<evidence type="ECO:0000259" key="17">
    <source>
        <dbReference type="PROSITE" id="PS50967"/>
    </source>
</evidence>
<dbReference type="GO" id="GO:0009432">
    <property type="term" value="P:SOS response"/>
    <property type="evidence" value="ECO:0007669"/>
    <property type="project" value="UniProtKB-UniRule"/>
</dbReference>
<dbReference type="GO" id="GO:0006260">
    <property type="term" value="P:DNA replication"/>
    <property type="evidence" value="ECO:0007669"/>
    <property type="project" value="InterPro"/>
</dbReference>
<dbReference type="Pfam" id="PF16124">
    <property type="entry name" value="RecQ_Zn_bind"/>
    <property type="match status" value="1"/>
</dbReference>
<feature type="domain" description="Helicase C-terminal" evidence="19">
    <location>
        <begin position="223"/>
        <end position="370"/>
    </location>
</feature>
<evidence type="ECO:0000256" key="15">
    <source>
        <dbReference type="ARBA" id="ARBA00034617"/>
    </source>
</evidence>
<keyword evidence="6" id="KW-0227">DNA damage</keyword>
<dbReference type="NCBIfam" id="TIGR01389">
    <property type="entry name" value="recQ"/>
    <property type="match status" value="1"/>
</dbReference>
<dbReference type="SMART" id="SM00956">
    <property type="entry name" value="RQC"/>
    <property type="match status" value="1"/>
</dbReference>
<dbReference type="InterPro" id="IPR036390">
    <property type="entry name" value="WH_DNA-bd_sf"/>
</dbReference>
<dbReference type="Pfam" id="PF00270">
    <property type="entry name" value="DEAD"/>
    <property type="match status" value="1"/>
</dbReference>
<keyword evidence="11" id="KW-0238">DNA-binding</keyword>
<dbReference type="SUPFAM" id="SSF47819">
    <property type="entry name" value="HRDC-like"/>
    <property type="match status" value="1"/>
</dbReference>
<dbReference type="EMBL" id="CP011102">
    <property type="protein sequence ID" value="AQY49669.1"/>
    <property type="molecule type" value="Genomic_DNA"/>
</dbReference>
<dbReference type="RefSeq" id="WP_036060568.1">
    <property type="nucleotide sequence ID" value="NZ_CP011102.1"/>
</dbReference>
<dbReference type="Proteomes" id="UP000223060">
    <property type="component" value="Chromosome"/>
</dbReference>
<dbReference type="FunFam" id="3.40.50.300:FF:001746">
    <property type="entry name" value="ATP-dependent DNA helicase recQ"/>
    <property type="match status" value="1"/>
</dbReference>
<dbReference type="InterPro" id="IPR002121">
    <property type="entry name" value="HRDC_dom"/>
</dbReference>
<accession>A0A1S7FQM3</accession>
<dbReference type="CDD" id="cd17920">
    <property type="entry name" value="DEXHc_RecQ"/>
    <property type="match status" value="1"/>
</dbReference>
<comment type="cofactor">
    <cofactor evidence="1">
        <name>Mg(2+)</name>
        <dbReference type="ChEBI" id="CHEBI:18420"/>
    </cofactor>
</comment>
<dbReference type="InterPro" id="IPR032284">
    <property type="entry name" value="RecQ_Zn-bd"/>
</dbReference>
<dbReference type="SMART" id="SM00490">
    <property type="entry name" value="HELICc"/>
    <property type="match status" value="1"/>
</dbReference>
<evidence type="ECO:0000256" key="8">
    <source>
        <dbReference type="ARBA" id="ARBA00022806"/>
    </source>
</evidence>
<dbReference type="Gene3D" id="3.40.50.300">
    <property type="entry name" value="P-loop containing nucleotide triphosphate hydrolases"/>
    <property type="match status" value="2"/>
</dbReference>
<keyword evidence="13" id="KW-0234">DNA repair</keyword>
<name>A0A1S7FQM3_9LIST</name>
<evidence type="ECO:0000313" key="21">
    <source>
        <dbReference type="Proteomes" id="UP000223060"/>
    </source>
</evidence>
<dbReference type="PANTHER" id="PTHR13710:SF105">
    <property type="entry name" value="ATP-DEPENDENT DNA HELICASE Q1"/>
    <property type="match status" value="1"/>
</dbReference>
<evidence type="ECO:0000256" key="16">
    <source>
        <dbReference type="NCBIfam" id="TIGR01389"/>
    </source>
</evidence>
<evidence type="ECO:0000256" key="7">
    <source>
        <dbReference type="ARBA" id="ARBA00022801"/>
    </source>
</evidence>
<keyword evidence="4" id="KW-0479">Metal-binding</keyword>
<dbReference type="InterPro" id="IPR006293">
    <property type="entry name" value="DNA_helicase_ATP-dep_RecQ_bac"/>
</dbReference>
<dbReference type="InterPro" id="IPR004589">
    <property type="entry name" value="DNA_helicase_ATP-dep_RecQ"/>
</dbReference>
<dbReference type="Gene3D" id="1.10.150.80">
    <property type="entry name" value="HRDC domain"/>
    <property type="match status" value="1"/>
</dbReference>
<evidence type="ECO:0000256" key="9">
    <source>
        <dbReference type="ARBA" id="ARBA00022833"/>
    </source>
</evidence>
<evidence type="ECO:0000259" key="18">
    <source>
        <dbReference type="PROSITE" id="PS51192"/>
    </source>
</evidence>
<dbReference type="GO" id="GO:0043590">
    <property type="term" value="C:bacterial nucleoid"/>
    <property type="evidence" value="ECO:0007669"/>
    <property type="project" value="TreeGrafter"/>
</dbReference>